<evidence type="ECO:0000313" key="4">
    <source>
        <dbReference type="Proteomes" id="UP000055048"/>
    </source>
</evidence>
<dbReference type="PANTHER" id="PTHR11388">
    <property type="entry name" value="ORGANIC ANION TRANSPORTER"/>
    <property type="match status" value="1"/>
</dbReference>
<feature type="transmembrane region" description="Helical" evidence="2">
    <location>
        <begin position="263"/>
        <end position="289"/>
    </location>
</feature>
<dbReference type="InterPro" id="IPR036259">
    <property type="entry name" value="MFS_trans_sf"/>
</dbReference>
<feature type="transmembrane region" description="Helical" evidence="2">
    <location>
        <begin position="1174"/>
        <end position="1195"/>
    </location>
</feature>
<feature type="transmembrane region" description="Helical" evidence="2">
    <location>
        <begin position="966"/>
        <end position="994"/>
    </location>
</feature>
<dbReference type="NCBIfam" id="TIGR00805">
    <property type="entry name" value="oat"/>
    <property type="match status" value="2"/>
</dbReference>
<dbReference type="PANTHER" id="PTHR11388:SF142">
    <property type="entry name" value="SOLUTE CARRIER ORGANIC ANION TRANSPORTER FAMILY MEMBER 5A1"/>
    <property type="match status" value="1"/>
</dbReference>
<feature type="transmembrane region" description="Helical" evidence="2">
    <location>
        <begin position="98"/>
        <end position="120"/>
    </location>
</feature>
<feature type="transmembrane region" description="Helical" evidence="2">
    <location>
        <begin position="395"/>
        <end position="416"/>
    </location>
</feature>
<feature type="transmembrane region" description="Helical" evidence="2">
    <location>
        <begin position="1320"/>
        <end position="1345"/>
    </location>
</feature>
<feature type="transmembrane region" description="Helical" evidence="2">
    <location>
        <begin position="573"/>
        <end position="595"/>
    </location>
</feature>
<dbReference type="OrthoDB" id="5062115at2759"/>
<feature type="transmembrane region" description="Helical" evidence="2">
    <location>
        <begin position="351"/>
        <end position="375"/>
    </location>
</feature>
<feature type="transmembrane region" description="Helical" evidence="2">
    <location>
        <begin position="428"/>
        <end position="448"/>
    </location>
</feature>
<dbReference type="GO" id="GO:0015347">
    <property type="term" value="F:sodium-independent organic anion transmembrane transporter activity"/>
    <property type="evidence" value="ECO:0007669"/>
    <property type="project" value="TreeGrafter"/>
</dbReference>
<evidence type="ECO:0000256" key="1">
    <source>
        <dbReference type="ARBA" id="ARBA00023157"/>
    </source>
</evidence>
<evidence type="ECO:0000313" key="3">
    <source>
        <dbReference type="EMBL" id="KRX41719.1"/>
    </source>
</evidence>
<keyword evidence="4" id="KW-1185">Reference proteome</keyword>
<feature type="transmembrane region" description="Helical" evidence="2">
    <location>
        <begin position="1207"/>
        <end position="1226"/>
    </location>
</feature>
<feature type="transmembrane region" description="Helical" evidence="2">
    <location>
        <begin position="1357"/>
        <end position="1382"/>
    </location>
</feature>
<name>A0A0V0TT16_9BILA</name>
<feature type="transmembrane region" description="Helical" evidence="2">
    <location>
        <begin position="871"/>
        <end position="890"/>
    </location>
</feature>
<comment type="caution">
    <text evidence="3">The sequence shown here is derived from an EMBL/GenBank/DDBJ whole genome shotgun (WGS) entry which is preliminary data.</text>
</comment>
<feature type="transmembrane region" description="Helical" evidence="2">
    <location>
        <begin position="538"/>
        <end position="561"/>
    </location>
</feature>
<keyword evidence="2" id="KW-0472">Membrane</keyword>
<dbReference type="Pfam" id="PF03137">
    <property type="entry name" value="OATP"/>
    <property type="match status" value="2"/>
</dbReference>
<feature type="transmembrane region" description="Helical" evidence="2">
    <location>
        <begin position="1135"/>
        <end position="1154"/>
    </location>
</feature>
<dbReference type="SUPFAM" id="SSF103473">
    <property type="entry name" value="MFS general substrate transporter"/>
    <property type="match status" value="2"/>
</dbReference>
<dbReference type="InterPro" id="IPR004156">
    <property type="entry name" value="OATP"/>
</dbReference>
<feature type="transmembrane region" description="Helical" evidence="2">
    <location>
        <begin position="627"/>
        <end position="647"/>
    </location>
</feature>
<feature type="transmembrane region" description="Helical" evidence="2">
    <location>
        <begin position="1006"/>
        <end position="1032"/>
    </location>
</feature>
<dbReference type="Proteomes" id="UP000055048">
    <property type="component" value="Unassembled WGS sequence"/>
</dbReference>
<gene>
    <name evidence="3" type="primary">SLCO5A1</name>
    <name evidence="3" type="ORF">T05_1914</name>
</gene>
<dbReference type="CDD" id="cd17336">
    <property type="entry name" value="MFS_SLCO_OATP"/>
    <property type="match status" value="2"/>
</dbReference>
<keyword evidence="1" id="KW-1015">Disulfide bond</keyword>
<feature type="transmembrane region" description="Helical" evidence="2">
    <location>
        <begin position="1052"/>
        <end position="1073"/>
    </location>
</feature>
<keyword evidence="2" id="KW-1133">Transmembrane helix</keyword>
<reference evidence="3 4" key="1">
    <citation type="submission" date="2015-01" db="EMBL/GenBank/DDBJ databases">
        <title>Evolution of Trichinella species and genotypes.</title>
        <authorList>
            <person name="Korhonen P.K."/>
            <person name="Edoardo P."/>
            <person name="Giuseppe L.R."/>
            <person name="Gasser R.B."/>
        </authorList>
    </citation>
    <scope>NUCLEOTIDE SEQUENCE [LARGE SCALE GENOMIC DNA]</scope>
    <source>
        <strain evidence="3">ISS417</strain>
    </source>
</reference>
<feature type="transmembrane region" description="Helical" evidence="2">
    <location>
        <begin position="221"/>
        <end position="243"/>
    </location>
</feature>
<protein>
    <submittedName>
        <fullName evidence="3">Solute carrier organic anion transporter family member 5A1</fullName>
    </submittedName>
</protein>
<feature type="transmembrane region" description="Helical" evidence="2">
    <location>
        <begin position="897"/>
        <end position="919"/>
    </location>
</feature>
<organism evidence="3 4">
    <name type="scientific">Trichinella murrelli</name>
    <dbReference type="NCBI Taxonomy" id="144512"/>
    <lineage>
        <taxon>Eukaryota</taxon>
        <taxon>Metazoa</taxon>
        <taxon>Ecdysozoa</taxon>
        <taxon>Nematoda</taxon>
        <taxon>Enoplea</taxon>
        <taxon>Dorylaimia</taxon>
        <taxon>Trichinellida</taxon>
        <taxon>Trichinellidae</taxon>
        <taxon>Trichinella</taxon>
    </lineage>
</organism>
<proteinExistence type="predicted"/>
<feature type="transmembrane region" description="Helical" evidence="2">
    <location>
        <begin position="830"/>
        <end position="851"/>
    </location>
</feature>
<dbReference type="EMBL" id="JYDJ01000163">
    <property type="protein sequence ID" value="KRX41719.1"/>
    <property type="molecule type" value="Genomic_DNA"/>
</dbReference>
<dbReference type="GO" id="GO:0043252">
    <property type="term" value="P:sodium-independent organic anion transport"/>
    <property type="evidence" value="ECO:0007669"/>
    <property type="project" value="TreeGrafter"/>
</dbReference>
<evidence type="ECO:0000256" key="2">
    <source>
        <dbReference type="SAM" id="Phobius"/>
    </source>
</evidence>
<feature type="transmembrane region" description="Helical" evidence="2">
    <location>
        <begin position="32"/>
        <end position="54"/>
    </location>
</feature>
<keyword evidence="2" id="KW-0812">Transmembrane</keyword>
<feature type="transmembrane region" description="Helical" evidence="2">
    <location>
        <begin position="66"/>
        <end position="91"/>
    </location>
</feature>
<feature type="transmembrane region" description="Helical" evidence="2">
    <location>
        <begin position="185"/>
        <end position="209"/>
    </location>
</feature>
<accession>A0A0V0TT16</accession>
<dbReference type="GO" id="GO:0016323">
    <property type="term" value="C:basolateral plasma membrane"/>
    <property type="evidence" value="ECO:0007669"/>
    <property type="project" value="TreeGrafter"/>
</dbReference>
<sequence length="1473" mass="164418">MESNDYKQSETSSGMLIARGCRRRRWKSVQMFSFIMCAVIGVQGAYLGYVIGVLTNMERRFEISSFLSGLLLSMYDIGHMLSVLLVGYFFADCHKPRITAIGVLLSSFATFLMTLPNFLYGPINWKTVDTLTTLKNSTNVVAICANDESHQWQFPNNNSTSIIIESATVAPQQQQQQQQAHTGPYVILAISQILSGISTAPFNTVAYIYIDDNVNNRESPFYLGLLTGMYAFGPAFGFFLSAWCTDVFVDLTVPENMDPSSSSWIGAWWLGFLILALLYLIFGIPLFFFPKHLNKRTKKRTTAGDVELDELAFSSSHNKFSTTVQPQSLANSCKFVAGGNIKALPTALMKLFYNPVYVGTTCSWIFSAYLIGGYGTYLPKFIETQFKQTASMANVYSGFISIGSMAISTTFGGYLLSRFNVKPRLATLLLLITWSITLVGYLLGIVLGCEQQNLAGKLDNSSKWNFTNECNRHCNCPPNEPFNPVCDGKWTYFSPCHAGCHLQAHNMTWLDCGCTAADSDANVLDGLCKDDCQALPKYIAVMFVSFFIGNLFLMTTVTLVLRSVENPLRSLALSLGSFLTTVLGFSPSPILYGMVVDSSCIVWDSIPSSGEAGNCLLYDNRQFRNKLHISSGGFQLAALLAILFTYYKENNFVFPQEDAGEKEALTASQSCDKTNCNRILLSMSVLKKFRFEKKRLTISWKISFKYTSGVLTHWLVFISVKCTLSSLRRQVSLASEFAASGWYFLVGKVKLHREYFSLFPSYHTYFVQRSANLRRATTQQQKYFSDPIPIPQAFLLCCSGFEMIKRQRKTRSWLCWMLPEKFSKWTNIRLFSFIMCVVIAIQGAYLGYIVGVLTNIEKRFEISSSHAGTLLSMYDIGHTLTVLFVGYFLADCHKPRITGIGVMLSSLAMFLLALPNFIFGPTVHHPNFDQLLATNATTLLVCHENELDTNLTNPSTTVGCEETFHYGAYAIIAFAQLLAGISAAPFNTIAYIYIDDNVSNRDSPFYLGLLTGMYAFGPAFGFLLSAGCTNIFVDLQDPVDINRNSPFWIGAWWLGFVVCGILYIIFGIPLFFFPYRLSTQRRLMDRIDGLDASTPLSDNSAEITKPATLTTSCKQVVETAKALPQALYRLIKNPVYTSMALGWIFGSYLIGGYGTYLPKFIETQFSQTASMADIYSGLISIGSVAFSTALGGYLLSRFNIQPRFATLLLIITWAIIFFTYLLGIAFGCDQVTFKGMEQGNGRWNFTTECSQNCHCSLDHQFKPVCDGQWTYYSPCYAGCRFQAENKTWMNCQCAAHGEMTEDGVCPSDCTAMSLYITTMFVGLFIGNLFFMTTMTVVLRFVSLAVGVPSVELQERSLALSFASFLTNVLGFIPSPIIFGMIIDSSCVAWHSPSSCRQKGNCLLYDNQEFRFKYHSGNAGFQLAAIIVVMFTYYKEANFPFPESDIYDEESCATESDKPALDEPAFQMVPLKMS</sequence>
<dbReference type="Gene3D" id="1.20.1250.20">
    <property type="entry name" value="MFS general substrate transporter like domains"/>
    <property type="match status" value="2"/>
</dbReference>